<dbReference type="EMBL" id="BPLQ01004441">
    <property type="protein sequence ID" value="GIY08087.1"/>
    <property type="molecule type" value="Genomic_DNA"/>
</dbReference>
<name>A0AAV4QIM7_9ARAC</name>
<protein>
    <submittedName>
        <fullName evidence="1">Uncharacterized protein</fullName>
    </submittedName>
</protein>
<dbReference type="Proteomes" id="UP001054837">
    <property type="component" value="Unassembled WGS sequence"/>
</dbReference>
<accession>A0AAV4QIM7</accession>
<organism evidence="1 2">
    <name type="scientific">Caerostris darwini</name>
    <dbReference type="NCBI Taxonomy" id="1538125"/>
    <lineage>
        <taxon>Eukaryota</taxon>
        <taxon>Metazoa</taxon>
        <taxon>Ecdysozoa</taxon>
        <taxon>Arthropoda</taxon>
        <taxon>Chelicerata</taxon>
        <taxon>Arachnida</taxon>
        <taxon>Araneae</taxon>
        <taxon>Araneomorphae</taxon>
        <taxon>Entelegynae</taxon>
        <taxon>Araneoidea</taxon>
        <taxon>Araneidae</taxon>
        <taxon>Caerostris</taxon>
    </lineage>
</organism>
<proteinExistence type="predicted"/>
<comment type="caution">
    <text evidence="1">The sequence shown here is derived from an EMBL/GenBank/DDBJ whole genome shotgun (WGS) entry which is preliminary data.</text>
</comment>
<dbReference type="AlphaFoldDB" id="A0AAV4QIM7"/>
<keyword evidence="2" id="KW-1185">Reference proteome</keyword>
<feature type="non-terminal residue" evidence="1">
    <location>
        <position position="1"/>
    </location>
</feature>
<gene>
    <name evidence="1" type="ORF">CDAR_85581</name>
</gene>
<evidence type="ECO:0000313" key="2">
    <source>
        <dbReference type="Proteomes" id="UP001054837"/>
    </source>
</evidence>
<sequence length="30" mass="3353">SFDVTCEAIRHSSAFCSSSKTHPERDLRGK</sequence>
<reference evidence="1 2" key="1">
    <citation type="submission" date="2021-06" db="EMBL/GenBank/DDBJ databases">
        <title>Caerostris darwini draft genome.</title>
        <authorList>
            <person name="Kono N."/>
            <person name="Arakawa K."/>
        </authorList>
    </citation>
    <scope>NUCLEOTIDE SEQUENCE [LARGE SCALE GENOMIC DNA]</scope>
</reference>
<evidence type="ECO:0000313" key="1">
    <source>
        <dbReference type="EMBL" id="GIY08087.1"/>
    </source>
</evidence>